<dbReference type="Pfam" id="PF13579">
    <property type="entry name" value="Glyco_trans_4_4"/>
    <property type="match status" value="1"/>
</dbReference>
<evidence type="ECO:0000256" key="4">
    <source>
        <dbReference type="ARBA" id="ARBA00015841"/>
    </source>
</evidence>
<evidence type="ECO:0000256" key="10">
    <source>
        <dbReference type="ARBA" id="ARBA00023136"/>
    </source>
</evidence>
<dbReference type="OrthoDB" id="614844at2759"/>
<gene>
    <name evidence="14" type="primary">ALG1</name>
    <name evidence="14" type="ORF">MVES_001794</name>
</gene>
<feature type="signal peptide" evidence="12">
    <location>
        <begin position="1"/>
        <end position="18"/>
    </location>
</feature>
<dbReference type="InterPro" id="IPR028098">
    <property type="entry name" value="Glyco_trans_4-like_N"/>
</dbReference>
<dbReference type="EMBL" id="KZ454989">
    <property type="protein sequence ID" value="PKI84609.1"/>
    <property type="molecule type" value="Genomic_DNA"/>
</dbReference>
<evidence type="ECO:0000256" key="11">
    <source>
        <dbReference type="ARBA" id="ARBA00024899"/>
    </source>
</evidence>
<comment type="subcellular location">
    <subcellularLocation>
        <location evidence="1">Endoplasmic reticulum membrane</location>
        <topology evidence="1">Single-pass membrane protein</topology>
    </subcellularLocation>
</comment>
<dbReference type="Proteomes" id="UP000232875">
    <property type="component" value="Unassembled WGS sequence"/>
</dbReference>
<comment type="pathway">
    <text evidence="2">Protein modification; protein glycosylation.</text>
</comment>
<keyword evidence="12" id="KW-0732">Signal</keyword>
<organism evidence="14 15">
    <name type="scientific">Malassezia vespertilionis</name>
    <dbReference type="NCBI Taxonomy" id="2020962"/>
    <lineage>
        <taxon>Eukaryota</taxon>
        <taxon>Fungi</taxon>
        <taxon>Dikarya</taxon>
        <taxon>Basidiomycota</taxon>
        <taxon>Ustilaginomycotina</taxon>
        <taxon>Malasseziomycetes</taxon>
        <taxon>Malasseziales</taxon>
        <taxon>Malasseziaceae</taxon>
        <taxon>Malassezia</taxon>
    </lineage>
</organism>
<evidence type="ECO:0000256" key="12">
    <source>
        <dbReference type="SAM" id="SignalP"/>
    </source>
</evidence>
<evidence type="ECO:0000259" key="13">
    <source>
        <dbReference type="Pfam" id="PF13579"/>
    </source>
</evidence>
<comment type="function">
    <text evidence="11">Participates in the formation of the lipid-linked precursor oligosaccharide for N-glycosylation. Involved in assembling the dolichol-pyrophosphate-GlcNAc(2)-Man(5) intermediate on the cytoplasmic surface of the ER.</text>
</comment>
<protein>
    <recommendedName>
        <fullName evidence="4">Chitobiosyldiphosphodolichol beta-mannosyltransferase</fullName>
        <ecNumber evidence="3">2.4.1.142</ecNumber>
    </recommendedName>
</protein>
<sequence>MLWLLLLLLGVAALGVLAVYTALRPDARTAAVVVVGDVGRSPRMCYHATSLVRRGWRVLLIGYFDTALPASLCVDAVQTVQLPHVPVRLSKARALFVITALVKVPLLAYALFHAVVAAAPVVVFVQTPPAIPALGVLRLACALRKSALVIDWHNLGYTLLGMRLGQRHPLVRIAAWLERVSGRHAQAHLFVTRAMRNALLRDWGLHGEACVLHDRPSSAFRRSSPQERAQFLQRISPTIWPGVTCPVEGNDRAALVVTSTSWTPDEDIGMLIDAAGLYEKRAREDASLPRLQIVITGKGPLKAWFESQMHARAACECWQHVAMHTAWLATGDYPQFLSAADLGVSLHTSSSGLDLPMKVVDMLGWYSPG</sequence>
<dbReference type="AlphaFoldDB" id="A0A2N1JDJ4"/>
<dbReference type="GO" id="GO:0005789">
    <property type="term" value="C:endoplasmic reticulum membrane"/>
    <property type="evidence" value="ECO:0007669"/>
    <property type="project" value="UniProtKB-SubCell"/>
</dbReference>
<keyword evidence="10" id="KW-0472">Membrane</keyword>
<keyword evidence="7" id="KW-0812">Transmembrane</keyword>
<evidence type="ECO:0000256" key="3">
    <source>
        <dbReference type="ARBA" id="ARBA00012611"/>
    </source>
</evidence>
<dbReference type="SUPFAM" id="SSF53756">
    <property type="entry name" value="UDP-Glycosyltransferase/glycogen phosphorylase"/>
    <property type="match status" value="1"/>
</dbReference>
<feature type="domain" description="Glycosyltransferase subfamily 4-like N-terminal" evidence="13">
    <location>
        <begin position="48"/>
        <end position="207"/>
    </location>
</feature>
<keyword evidence="5" id="KW-0328">Glycosyltransferase</keyword>
<name>A0A2N1JDJ4_9BASI</name>
<keyword evidence="15" id="KW-1185">Reference proteome</keyword>
<evidence type="ECO:0000256" key="8">
    <source>
        <dbReference type="ARBA" id="ARBA00022824"/>
    </source>
</evidence>
<dbReference type="EC" id="2.4.1.142" evidence="3"/>
<proteinExistence type="predicted"/>
<evidence type="ECO:0000313" key="14">
    <source>
        <dbReference type="EMBL" id="PKI84609.1"/>
    </source>
</evidence>
<dbReference type="STRING" id="2020962.A0A2N1JDJ4"/>
<keyword evidence="9" id="KW-1133">Transmembrane helix</keyword>
<evidence type="ECO:0000256" key="7">
    <source>
        <dbReference type="ARBA" id="ARBA00022692"/>
    </source>
</evidence>
<evidence type="ECO:0000313" key="15">
    <source>
        <dbReference type="Proteomes" id="UP000232875"/>
    </source>
</evidence>
<evidence type="ECO:0000256" key="1">
    <source>
        <dbReference type="ARBA" id="ARBA00004389"/>
    </source>
</evidence>
<feature type="chain" id="PRO_5014968556" description="Chitobiosyldiphosphodolichol beta-mannosyltransferase" evidence="12">
    <location>
        <begin position="19"/>
        <end position="369"/>
    </location>
</feature>
<keyword evidence="6" id="KW-0808">Transferase</keyword>
<accession>A0A2N1JDJ4</accession>
<dbReference type="PANTHER" id="PTHR13036:SF0">
    <property type="entry name" value="CHITOBIOSYLDIPHOSPHODOLICHOL BETA-MANNOSYLTRANSFERASE"/>
    <property type="match status" value="1"/>
</dbReference>
<dbReference type="InterPro" id="IPR026051">
    <property type="entry name" value="ALG1-like"/>
</dbReference>
<reference evidence="14 15" key="1">
    <citation type="submission" date="2017-10" db="EMBL/GenBank/DDBJ databases">
        <title>A novel species of cold-tolerant Malassezia isolated from bats.</title>
        <authorList>
            <person name="Lorch J.M."/>
            <person name="Palmer J.M."/>
            <person name="Vanderwolf K.J."/>
            <person name="Schmidt K.Z."/>
            <person name="Verant M.L."/>
            <person name="Weller T.J."/>
            <person name="Blehert D.S."/>
        </authorList>
    </citation>
    <scope>NUCLEOTIDE SEQUENCE [LARGE SCALE GENOMIC DNA]</scope>
    <source>
        <strain evidence="14 15">NWHC:44797-103</strain>
    </source>
</reference>
<keyword evidence="8" id="KW-0256">Endoplasmic reticulum</keyword>
<dbReference type="PANTHER" id="PTHR13036">
    <property type="entry name" value="BETA1,4 MANNOSYLTRANSFERASE"/>
    <property type="match status" value="1"/>
</dbReference>
<evidence type="ECO:0000256" key="2">
    <source>
        <dbReference type="ARBA" id="ARBA00004922"/>
    </source>
</evidence>
<dbReference type="GO" id="GO:0004578">
    <property type="term" value="F:chitobiosyldiphosphodolichol beta-mannosyltransferase activity"/>
    <property type="evidence" value="ECO:0007669"/>
    <property type="project" value="UniProtKB-EC"/>
</dbReference>
<evidence type="ECO:0000256" key="5">
    <source>
        <dbReference type="ARBA" id="ARBA00022676"/>
    </source>
</evidence>
<evidence type="ECO:0000256" key="9">
    <source>
        <dbReference type="ARBA" id="ARBA00022989"/>
    </source>
</evidence>
<evidence type="ECO:0000256" key="6">
    <source>
        <dbReference type="ARBA" id="ARBA00022679"/>
    </source>
</evidence>